<proteinExistence type="predicted"/>
<sequence length="66" mass="7289">MITRNCSVSFRIIITRVTADISLAKRSLLNNPTRRAIMDKASIRNQSLGKTEIRPNGCREVICGGA</sequence>
<dbReference type="Gene3D" id="3.40.50.300">
    <property type="entry name" value="P-loop containing nucleotide triphosphate hydrolases"/>
    <property type="match status" value="1"/>
</dbReference>
<dbReference type="Proteomes" id="UP000784294">
    <property type="component" value="Unassembled WGS sequence"/>
</dbReference>
<organism evidence="1 2">
    <name type="scientific">Protopolystoma xenopodis</name>
    <dbReference type="NCBI Taxonomy" id="117903"/>
    <lineage>
        <taxon>Eukaryota</taxon>
        <taxon>Metazoa</taxon>
        <taxon>Spiralia</taxon>
        <taxon>Lophotrochozoa</taxon>
        <taxon>Platyhelminthes</taxon>
        <taxon>Monogenea</taxon>
        <taxon>Polyopisthocotylea</taxon>
        <taxon>Polystomatidea</taxon>
        <taxon>Polystomatidae</taxon>
        <taxon>Protopolystoma</taxon>
    </lineage>
</organism>
<keyword evidence="2" id="KW-1185">Reference proteome</keyword>
<dbReference type="AlphaFoldDB" id="A0A3S5CLZ3"/>
<evidence type="ECO:0000313" key="2">
    <source>
        <dbReference type="Proteomes" id="UP000784294"/>
    </source>
</evidence>
<name>A0A3S5CLZ3_9PLAT</name>
<gene>
    <name evidence="1" type="ORF">PXEA_LOCUS12977</name>
</gene>
<dbReference type="EMBL" id="CAAALY010041996">
    <property type="protein sequence ID" value="VEL19537.1"/>
    <property type="molecule type" value="Genomic_DNA"/>
</dbReference>
<protein>
    <submittedName>
        <fullName evidence="1">Uncharacterized protein</fullName>
    </submittedName>
</protein>
<evidence type="ECO:0000313" key="1">
    <source>
        <dbReference type="EMBL" id="VEL19537.1"/>
    </source>
</evidence>
<reference evidence="1" key="1">
    <citation type="submission" date="2018-11" db="EMBL/GenBank/DDBJ databases">
        <authorList>
            <consortium name="Pathogen Informatics"/>
        </authorList>
    </citation>
    <scope>NUCLEOTIDE SEQUENCE</scope>
</reference>
<accession>A0A3S5CLZ3</accession>
<comment type="caution">
    <text evidence="1">The sequence shown here is derived from an EMBL/GenBank/DDBJ whole genome shotgun (WGS) entry which is preliminary data.</text>
</comment>
<dbReference type="InterPro" id="IPR027417">
    <property type="entry name" value="P-loop_NTPase"/>
</dbReference>